<dbReference type="InterPro" id="IPR006615">
    <property type="entry name" value="Pept_C19_DUSP"/>
</dbReference>
<dbReference type="PANTHER" id="PTHR24006">
    <property type="entry name" value="UBIQUITIN CARBOXYL-TERMINAL HYDROLASE"/>
    <property type="match status" value="1"/>
</dbReference>
<feature type="compositionally biased region" description="Low complexity" evidence="14">
    <location>
        <begin position="657"/>
        <end position="670"/>
    </location>
</feature>
<dbReference type="GO" id="GO:0006508">
    <property type="term" value="P:proteolysis"/>
    <property type="evidence" value="ECO:0007669"/>
    <property type="project" value="UniProtKB-KW"/>
</dbReference>
<dbReference type="GO" id="GO:0004843">
    <property type="term" value="F:cysteine-type deubiquitinase activity"/>
    <property type="evidence" value="ECO:0007669"/>
    <property type="project" value="UniProtKB-EC"/>
</dbReference>
<dbReference type="InterPro" id="IPR000626">
    <property type="entry name" value="Ubiquitin-like_dom"/>
</dbReference>
<dbReference type="GO" id="GO:0004197">
    <property type="term" value="F:cysteine-type endopeptidase activity"/>
    <property type="evidence" value="ECO:0007669"/>
    <property type="project" value="InterPro"/>
</dbReference>
<dbReference type="EMBL" id="GGLE01005261">
    <property type="protein sequence ID" value="MBY09387.1"/>
    <property type="molecule type" value="Transcribed_RNA"/>
</dbReference>
<dbReference type="CDD" id="cd01795">
    <property type="entry name" value="Ubl_USP48"/>
    <property type="match status" value="1"/>
</dbReference>
<dbReference type="EC" id="3.4.19.12" evidence="5"/>
<evidence type="ECO:0000256" key="5">
    <source>
        <dbReference type="ARBA" id="ARBA00012759"/>
    </source>
</evidence>
<dbReference type="CDD" id="cd02668">
    <property type="entry name" value="Peptidase_C19L"/>
    <property type="match status" value="1"/>
</dbReference>
<feature type="domain" description="Ubiquitin-like" evidence="15">
    <location>
        <begin position="949"/>
        <end position="1014"/>
    </location>
</feature>
<evidence type="ECO:0000256" key="1">
    <source>
        <dbReference type="ARBA" id="ARBA00000707"/>
    </source>
</evidence>
<keyword evidence="6" id="KW-0963">Cytoplasm</keyword>
<keyword evidence="9" id="KW-0833">Ubl conjugation pathway</keyword>
<evidence type="ECO:0000256" key="4">
    <source>
        <dbReference type="ARBA" id="ARBA00009085"/>
    </source>
</evidence>
<dbReference type="InterPro" id="IPR028889">
    <property type="entry name" value="USP"/>
</dbReference>
<dbReference type="GO" id="GO:0005634">
    <property type="term" value="C:nucleus"/>
    <property type="evidence" value="ECO:0007669"/>
    <property type="project" value="UniProtKB-SubCell"/>
</dbReference>
<dbReference type="GO" id="GO:0005829">
    <property type="term" value="C:cytosol"/>
    <property type="evidence" value="ECO:0007669"/>
    <property type="project" value="TreeGrafter"/>
</dbReference>
<dbReference type="PANTHER" id="PTHR24006:SF722">
    <property type="entry name" value="UBIQUITIN CARBOXYL-TERMINAL HYDROLASE 48"/>
    <property type="match status" value="1"/>
</dbReference>
<dbReference type="Pfam" id="PF00443">
    <property type="entry name" value="UCH"/>
    <property type="match status" value="1"/>
</dbReference>
<evidence type="ECO:0000256" key="3">
    <source>
        <dbReference type="ARBA" id="ARBA00004496"/>
    </source>
</evidence>
<keyword evidence="7" id="KW-0645">Protease</keyword>
<evidence type="ECO:0000313" key="18">
    <source>
        <dbReference type="EMBL" id="MBY09387.1"/>
    </source>
</evidence>
<comment type="catalytic activity">
    <reaction evidence="1">
        <text>Thiol-dependent hydrolysis of ester, thioester, amide, peptide and isopeptide bonds formed by the C-terminal Gly of ubiquitin (a 76-residue protein attached to proteins as an intracellular targeting signal).</text>
        <dbReference type="EC" id="3.4.19.12"/>
    </reaction>
</comment>
<feature type="domain" description="DUSP" evidence="17">
    <location>
        <begin position="745"/>
        <end position="849"/>
    </location>
</feature>
<accession>A0A2R5LJ95</accession>
<dbReference type="SUPFAM" id="SSF54236">
    <property type="entry name" value="Ubiquitin-like"/>
    <property type="match status" value="1"/>
</dbReference>
<dbReference type="InterPro" id="IPR001394">
    <property type="entry name" value="Peptidase_C19_UCH"/>
</dbReference>
<dbReference type="InterPro" id="IPR044743">
    <property type="entry name" value="Ubl_USP48"/>
</dbReference>
<dbReference type="GO" id="GO:0016579">
    <property type="term" value="P:protein deubiquitination"/>
    <property type="evidence" value="ECO:0007669"/>
    <property type="project" value="InterPro"/>
</dbReference>
<keyword evidence="8" id="KW-0677">Repeat</keyword>
<keyword evidence="10 18" id="KW-0378">Hydrolase</keyword>
<dbReference type="PROSITE" id="PS51283">
    <property type="entry name" value="DUSP"/>
    <property type="match status" value="1"/>
</dbReference>
<dbReference type="InterPro" id="IPR035927">
    <property type="entry name" value="DUSP-like_sf"/>
</dbReference>
<dbReference type="PROSITE" id="PS50235">
    <property type="entry name" value="USP_3"/>
    <property type="match status" value="1"/>
</dbReference>
<comment type="similarity">
    <text evidence="4">Belongs to the peptidase C19 family.</text>
</comment>
<dbReference type="PROSITE" id="PS50053">
    <property type="entry name" value="UBIQUITIN_2"/>
    <property type="match status" value="1"/>
</dbReference>
<evidence type="ECO:0000256" key="13">
    <source>
        <dbReference type="ARBA" id="ARBA00035173"/>
    </source>
</evidence>
<dbReference type="InterPro" id="IPR038765">
    <property type="entry name" value="Papain-like_cys_pep_sf"/>
</dbReference>
<evidence type="ECO:0000256" key="9">
    <source>
        <dbReference type="ARBA" id="ARBA00022786"/>
    </source>
</evidence>
<dbReference type="SUPFAM" id="SSF143791">
    <property type="entry name" value="DUSP-like"/>
    <property type="match status" value="2"/>
</dbReference>
<dbReference type="SUPFAM" id="SSF54001">
    <property type="entry name" value="Cysteine proteinases"/>
    <property type="match status" value="1"/>
</dbReference>
<comment type="subcellular location">
    <subcellularLocation>
        <location evidence="3">Cytoplasm</location>
    </subcellularLocation>
    <subcellularLocation>
        <location evidence="2">Nucleus</location>
    </subcellularLocation>
</comment>
<feature type="compositionally biased region" description="Polar residues" evidence="14">
    <location>
        <begin position="892"/>
        <end position="913"/>
    </location>
</feature>
<evidence type="ECO:0000256" key="2">
    <source>
        <dbReference type="ARBA" id="ARBA00004123"/>
    </source>
</evidence>
<keyword evidence="12" id="KW-0539">Nucleus</keyword>
<feature type="domain" description="USP" evidence="16">
    <location>
        <begin position="89"/>
        <end position="437"/>
    </location>
</feature>
<evidence type="ECO:0000256" key="10">
    <source>
        <dbReference type="ARBA" id="ARBA00022801"/>
    </source>
</evidence>
<dbReference type="PROSITE" id="PS00973">
    <property type="entry name" value="USP_2"/>
    <property type="match status" value="1"/>
</dbReference>
<evidence type="ECO:0000256" key="7">
    <source>
        <dbReference type="ARBA" id="ARBA00022670"/>
    </source>
</evidence>
<dbReference type="FunFam" id="3.90.70.10:FF:000029">
    <property type="entry name" value="ubiquitin carboxyl-terminal hydrolase 48 isoform X1"/>
    <property type="match status" value="1"/>
</dbReference>
<evidence type="ECO:0000256" key="6">
    <source>
        <dbReference type="ARBA" id="ARBA00022490"/>
    </source>
</evidence>
<evidence type="ECO:0000259" key="16">
    <source>
        <dbReference type="PROSITE" id="PS50235"/>
    </source>
</evidence>
<dbReference type="AlphaFoldDB" id="A0A2R5LJ95"/>
<evidence type="ECO:0000256" key="8">
    <source>
        <dbReference type="ARBA" id="ARBA00022737"/>
    </source>
</evidence>
<dbReference type="PROSITE" id="PS00972">
    <property type="entry name" value="USP_1"/>
    <property type="match status" value="1"/>
</dbReference>
<protein>
    <recommendedName>
        <fullName evidence="13">Ubiquitin carboxyl-terminal hydrolase 48</fullName>
        <ecNumber evidence="5">3.4.19.12</ecNumber>
    </recommendedName>
</protein>
<evidence type="ECO:0000256" key="11">
    <source>
        <dbReference type="ARBA" id="ARBA00022807"/>
    </source>
</evidence>
<name>A0A2R5LJ95_9ACAR</name>
<organism evidence="18">
    <name type="scientific">Ornithodoros turicata</name>
    <dbReference type="NCBI Taxonomy" id="34597"/>
    <lineage>
        <taxon>Eukaryota</taxon>
        <taxon>Metazoa</taxon>
        <taxon>Ecdysozoa</taxon>
        <taxon>Arthropoda</taxon>
        <taxon>Chelicerata</taxon>
        <taxon>Arachnida</taxon>
        <taxon>Acari</taxon>
        <taxon>Parasitiformes</taxon>
        <taxon>Ixodida</taxon>
        <taxon>Ixodoidea</taxon>
        <taxon>Argasidae</taxon>
        <taxon>Ornithodorinae</taxon>
        <taxon>Ornithodoros</taxon>
    </lineage>
</organism>
<dbReference type="Gene3D" id="3.90.70.10">
    <property type="entry name" value="Cysteine proteinases"/>
    <property type="match status" value="1"/>
</dbReference>
<sequence>MPSKQQLDKAAWQWTERVEPENVKQEHIETAYRINCTVCKSNNCRRNCSGNPCCLSGLGEKAFLQDVDDNAWHDIEDPNSERRPEGGFVGLKNLGATCYLNSFLQVWYHNPAFRHALYLWDPKDDPQEKKKAPTLNGDIGMHKENKSEVAAPYSPSSVTGHLQLIFALLQFSNRKYIDPSPFVNCLGLSTSRQQDAQEFSRLFTSLIEDQLSYQTKESVRSVIQKQYSGEYSYVTRCLQCKTESSRTSEFYELDLNIKGHKDLHQALSEFLKEEQLEGSNQYHCSICHAKQDATRFIQLQRLPPVLNLQLLRFVFDRTSASKKKLNSSIHFPEALDMSPYLRLPKGTSAYNLSAVLIHQGTSANSGHYIAHIRDRETGAWYKFNDETVCKMPGNKLQLAADENSNVGAAGDGKKRKPKLGEGMHDSTNAYMLVYKKDDPHARQFAPDSSVEWDLPDHLKVAVAEDNSKFDEWVAELSAMRSETVKAGKARQSEIRALYRKLPAVEGEPFDWIPTEWLMKWLTEEVDKVPPVDNSFAICQHSMLDPQKVTKMKCISSAAADMIYEKFGGGPRLSPALCSKCVEMQCRYLQVKARVQEDQKEISRMLKFKATREEPKFWVGKLSLQHWKRMVLRQFDEQLVGPDVESSEEGDGDSLLAQSSQENSNNVQVQNEDVESHMDFNEDSRCEHGGLCPDETCRRLTVAAIWYRLKNHFPSAPEFPEDTEVCSLCKDSLEKNNEAQEKLRVQASVEKQCLLDLFLDRSRPNPSLLQPQDIAYVINREFVDQWRKFIRTPLSKPRPTVLSNDILLCPHEKLVGPPDDENVTLVRLHEWEALQQLYAAKPEITVRAPATTEGQLNNVPSSNPEVCSECHAAALRERSHFTRGKVFVRRVSTLDSTTPSNNGPSASTSDTPNGDSFVPAKRKKLDTDVSTATTTCRVSRARRARRGDREITVSASQTLLELKVQVMQEFTVAPFDQHLTLQPGGEPLADNQATLASLGVVPGSILFLTTDEPTSDAMDFEDCTSVPEPEVGFKGTKLQE</sequence>
<dbReference type="InterPro" id="IPR029071">
    <property type="entry name" value="Ubiquitin-like_domsf"/>
</dbReference>
<dbReference type="InterPro" id="IPR033841">
    <property type="entry name" value="Pep_USP48"/>
</dbReference>
<reference evidence="18" key="1">
    <citation type="submission" date="2018-03" db="EMBL/GenBank/DDBJ databases">
        <title>The relapsing fever spirochete Borrelia turicatae persists in the highly oxidative environment of its soft-bodied tick vector.</title>
        <authorList>
            <person name="Bourret T.J."/>
            <person name="Boyle W.K."/>
            <person name="Valenzuela J.G."/>
            <person name="Oliveira F."/>
            <person name="Lopez J.E."/>
        </authorList>
    </citation>
    <scope>NUCLEOTIDE SEQUENCE</scope>
    <source>
        <strain evidence="18">Kansas strain/isolate</strain>
        <tissue evidence="18">Salivary glands</tissue>
    </source>
</reference>
<dbReference type="Gene3D" id="3.30.2230.10">
    <property type="entry name" value="DUSP-like"/>
    <property type="match status" value="1"/>
</dbReference>
<evidence type="ECO:0000256" key="12">
    <source>
        <dbReference type="ARBA" id="ARBA00023242"/>
    </source>
</evidence>
<evidence type="ECO:0000259" key="17">
    <source>
        <dbReference type="PROSITE" id="PS51283"/>
    </source>
</evidence>
<proteinExistence type="inferred from homology"/>
<feature type="region of interest" description="Disordered" evidence="14">
    <location>
        <begin position="641"/>
        <end position="670"/>
    </location>
</feature>
<evidence type="ECO:0000256" key="14">
    <source>
        <dbReference type="SAM" id="MobiDB-lite"/>
    </source>
</evidence>
<evidence type="ECO:0000259" key="15">
    <source>
        <dbReference type="PROSITE" id="PS50053"/>
    </source>
</evidence>
<keyword evidence="11" id="KW-0788">Thiol protease</keyword>
<dbReference type="InterPro" id="IPR018200">
    <property type="entry name" value="USP_CS"/>
</dbReference>
<dbReference type="InterPro" id="IPR050164">
    <property type="entry name" value="Peptidase_C19"/>
</dbReference>
<feature type="region of interest" description="Disordered" evidence="14">
    <location>
        <begin position="891"/>
        <end position="922"/>
    </location>
</feature>